<feature type="transmembrane region" description="Helical" evidence="6">
    <location>
        <begin position="454"/>
        <end position="475"/>
    </location>
</feature>
<keyword evidence="7" id="KW-1185">Reference proteome</keyword>
<feature type="transmembrane region" description="Helical" evidence="6">
    <location>
        <begin position="145"/>
        <end position="171"/>
    </location>
</feature>
<keyword evidence="3 6" id="KW-0812">Transmembrane</keyword>
<evidence type="ECO:0000313" key="7">
    <source>
        <dbReference type="Proteomes" id="UP000813463"/>
    </source>
</evidence>
<feature type="transmembrane region" description="Helical" evidence="6">
    <location>
        <begin position="217"/>
        <end position="238"/>
    </location>
</feature>
<dbReference type="GeneID" id="110790740"/>
<dbReference type="InterPro" id="IPR000109">
    <property type="entry name" value="POT_fam"/>
</dbReference>
<name>A0A9R0IKU9_SPIOL</name>
<evidence type="ECO:0000256" key="3">
    <source>
        <dbReference type="ARBA" id="ARBA00022692"/>
    </source>
</evidence>
<feature type="transmembrane region" description="Helical" evidence="6">
    <location>
        <begin position="371"/>
        <end position="393"/>
    </location>
</feature>
<dbReference type="Pfam" id="PF00854">
    <property type="entry name" value="PTR2"/>
    <property type="match status" value="1"/>
</dbReference>
<dbReference type="CDD" id="cd17416">
    <property type="entry name" value="MFS_NPF1_2"/>
    <property type="match status" value="1"/>
</dbReference>
<accession>A0A9R0IKU9</accession>
<dbReference type="AlphaFoldDB" id="A0A9R0IKU9"/>
<evidence type="ECO:0000313" key="8">
    <source>
        <dbReference type="RefSeq" id="XP_021851203.1"/>
    </source>
</evidence>
<feature type="transmembrane region" description="Helical" evidence="6">
    <location>
        <begin position="333"/>
        <end position="351"/>
    </location>
</feature>
<feature type="transmembrane region" description="Helical" evidence="6">
    <location>
        <begin position="103"/>
        <end position="125"/>
    </location>
</feature>
<comment type="subcellular location">
    <subcellularLocation>
        <location evidence="1">Membrane</location>
        <topology evidence="1">Multi-pass membrane protein</topology>
    </subcellularLocation>
</comment>
<reference evidence="8" key="2">
    <citation type="submission" date="2025-08" db="UniProtKB">
        <authorList>
            <consortium name="RefSeq"/>
        </authorList>
    </citation>
    <scope>IDENTIFICATION</scope>
    <source>
        <tissue evidence="8">Leaf</tissue>
    </source>
</reference>
<evidence type="ECO:0000256" key="4">
    <source>
        <dbReference type="ARBA" id="ARBA00022989"/>
    </source>
</evidence>
<dbReference type="SUPFAM" id="SSF103473">
    <property type="entry name" value="MFS general substrate transporter"/>
    <property type="match status" value="1"/>
</dbReference>
<dbReference type="OrthoDB" id="8904098at2759"/>
<dbReference type="PANTHER" id="PTHR11654">
    <property type="entry name" value="OLIGOPEPTIDE TRANSPORTER-RELATED"/>
    <property type="match status" value="1"/>
</dbReference>
<keyword evidence="5 6" id="KW-0472">Membrane</keyword>
<dbReference type="GO" id="GO:0022857">
    <property type="term" value="F:transmembrane transporter activity"/>
    <property type="evidence" value="ECO:0000318"/>
    <property type="project" value="GO_Central"/>
</dbReference>
<feature type="transmembrane region" description="Helical" evidence="6">
    <location>
        <begin position="192"/>
        <end position="211"/>
    </location>
</feature>
<evidence type="ECO:0000256" key="5">
    <source>
        <dbReference type="ARBA" id="ARBA00023136"/>
    </source>
</evidence>
<evidence type="ECO:0000256" key="2">
    <source>
        <dbReference type="ARBA" id="ARBA00005982"/>
    </source>
</evidence>
<protein>
    <submittedName>
        <fullName evidence="8">Protein NRT1/ PTR FAMILY 1.1-like isoform X1</fullName>
    </submittedName>
</protein>
<feature type="transmembrane region" description="Helical" evidence="6">
    <location>
        <begin position="72"/>
        <end position="91"/>
    </location>
</feature>
<evidence type="ECO:0000256" key="1">
    <source>
        <dbReference type="ARBA" id="ARBA00004141"/>
    </source>
</evidence>
<reference evidence="7" key="1">
    <citation type="journal article" date="2021" name="Nat. Commun.">
        <title>Genomic analyses provide insights into spinach domestication and the genetic basis of agronomic traits.</title>
        <authorList>
            <person name="Cai X."/>
            <person name="Sun X."/>
            <person name="Xu C."/>
            <person name="Sun H."/>
            <person name="Wang X."/>
            <person name="Ge C."/>
            <person name="Zhang Z."/>
            <person name="Wang Q."/>
            <person name="Fei Z."/>
            <person name="Jiao C."/>
            <person name="Wang Q."/>
        </authorList>
    </citation>
    <scope>NUCLEOTIDE SEQUENCE [LARGE SCALE GENOMIC DNA]</scope>
    <source>
        <strain evidence="7">cv. Varoflay</strain>
    </source>
</reference>
<dbReference type="GO" id="GO:0055085">
    <property type="term" value="P:transmembrane transport"/>
    <property type="evidence" value="ECO:0000318"/>
    <property type="project" value="GO_Central"/>
</dbReference>
<feature type="transmembrane region" description="Helical" evidence="6">
    <location>
        <begin position="542"/>
        <end position="566"/>
    </location>
</feature>
<dbReference type="Proteomes" id="UP000813463">
    <property type="component" value="Chromosome 6"/>
</dbReference>
<dbReference type="Gene3D" id="1.20.1250.20">
    <property type="entry name" value="MFS general substrate transporter like domains"/>
    <property type="match status" value="1"/>
</dbReference>
<dbReference type="RefSeq" id="XP_021851203.1">
    <property type="nucleotide sequence ID" value="XM_021995511.2"/>
</dbReference>
<feature type="transmembrane region" description="Helical" evidence="6">
    <location>
        <begin position="495"/>
        <end position="515"/>
    </location>
</feature>
<organism evidence="7 8">
    <name type="scientific">Spinacia oleracea</name>
    <name type="common">Spinach</name>
    <dbReference type="NCBI Taxonomy" id="3562"/>
    <lineage>
        <taxon>Eukaryota</taxon>
        <taxon>Viridiplantae</taxon>
        <taxon>Streptophyta</taxon>
        <taxon>Embryophyta</taxon>
        <taxon>Tracheophyta</taxon>
        <taxon>Spermatophyta</taxon>
        <taxon>Magnoliopsida</taxon>
        <taxon>eudicotyledons</taxon>
        <taxon>Gunneridae</taxon>
        <taxon>Pentapetalae</taxon>
        <taxon>Caryophyllales</taxon>
        <taxon>Chenopodiaceae</taxon>
        <taxon>Chenopodioideae</taxon>
        <taxon>Anserineae</taxon>
        <taxon>Spinacia</taxon>
    </lineage>
</organism>
<comment type="similarity">
    <text evidence="2">Belongs to the major facilitator superfamily. Proton-dependent oligopeptide transporter (POT/PTR) (TC 2.A.17) family.</text>
</comment>
<feature type="transmembrane region" description="Helical" evidence="6">
    <location>
        <begin position="414"/>
        <end position="434"/>
    </location>
</feature>
<evidence type="ECO:0000256" key="6">
    <source>
        <dbReference type="SAM" id="Phobius"/>
    </source>
</evidence>
<dbReference type="InterPro" id="IPR036259">
    <property type="entry name" value="MFS_trans_sf"/>
</dbReference>
<dbReference type="GO" id="GO:0005886">
    <property type="term" value="C:plasma membrane"/>
    <property type="evidence" value="ECO:0000318"/>
    <property type="project" value="GO_Central"/>
</dbReference>
<keyword evidence="4 6" id="KW-1133">Transmembrane helix</keyword>
<gene>
    <name evidence="8" type="primary">LOC110790740</name>
</gene>
<proteinExistence type="inferred from homology"/>
<sequence>MAIEEEEKMAFLLDHQNSEHENPKPRTKGGLITMPFIIVNEAFEKVSSYGLLPNMIFYLMNVYHLEAAKGSIILSLWSASSNAMAIFGGFLSDSYFGRFRVIAFGTFCSLLGTTMIWSTSMIPWMKPSPCAMSSQDCDSPTSLHYLVLFGSFGLISVGAGCVRPCSLAFGADQVNDKENPNNERVLDSFFNWYYASTGLSTVIALTFIVYIQDKFGWQIGFGVPVFLMVISLATFLLGSPLYVHVKARDNLFIGLFQVPVAAFQRRKISFRAGAEVRYYCGNGSEATTPSDHIRCLNRACVIINPGTDFNPDGSASNPWTLCTVEQVERLKSIVRILPMWTTGFMMLVALNNSYTTLQAKTLDRHIFSSSFQIPAGTFTVFSIVTITFWVAFYDRAVVPLMAKYFNMPRGLGPRVRMGIGLLLSCVSLLVAGVVESIRRKVAIDSGLEDKPNEVLEMSAMWLVPQLVLLGLAEGFNAVGQIEFYYAHLYKGMSSIAMAIFTLGMAVSSLVGSLLVDVVDSFSSVGGKVSWLSSNLNKGHVDYYYWLLAFLCLVNFLYFLLCCRMYGTSESHSESHRSRRYESVEHESA</sequence>
<dbReference type="KEGG" id="soe:110790740"/>